<evidence type="ECO:0000313" key="11">
    <source>
        <dbReference type="EMBL" id="ANN13363.1"/>
    </source>
</evidence>
<dbReference type="InterPro" id="IPR000235">
    <property type="entry name" value="Ribosomal_uS7"/>
</dbReference>
<evidence type="ECO:0000313" key="12">
    <source>
        <dbReference type="EMBL" id="ANN13392.1"/>
    </source>
</evidence>
<dbReference type="EMBL" id="KP866208">
    <property type="protein sequence ID" value="AKO71988.1"/>
    <property type="molecule type" value="Genomic_DNA"/>
</dbReference>
<protein>
    <submittedName>
        <fullName evidence="6">Ribosomal protein S7</fullName>
    </submittedName>
</protein>
<dbReference type="AlphaFoldDB" id="A0A0K0NTZ6"/>
<keyword evidence="3" id="KW-0687">Ribonucleoprotein</keyword>
<keyword evidence="2 6" id="KW-0689">Ribosomal protein</keyword>
<feature type="transmembrane region" description="Helical" evidence="4">
    <location>
        <begin position="41"/>
        <end position="57"/>
    </location>
</feature>
<dbReference type="Gene3D" id="1.10.455.10">
    <property type="entry name" value="Ribosomal protein S7 domain"/>
    <property type="match status" value="1"/>
</dbReference>
<evidence type="ECO:0000313" key="14">
    <source>
        <dbReference type="EMBL" id="ANN13450.1"/>
    </source>
</evidence>
<dbReference type="EMBL" id="KX273388">
    <property type="protein sequence ID" value="ANN13536.1"/>
    <property type="molecule type" value="Genomic_DNA"/>
</dbReference>
<evidence type="ECO:0000256" key="4">
    <source>
        <dbReference type="SAM" id="Phobius"/>
    </source>
</evidence>
<name>A0A0K0NTZ6_9EIME</name>
<evidence type="ECO:0000313" key="13">
    <source>
        <dbReference type="EMBL" id="ANN13421.1"/>
    </source>
</evidence>
<evidence type="ECO:0000256" key="3">
    <source>
        <dbReference type="ARBA" id="ARBA00023274"/>
    </source>
</evidence>
<dbReference type="EMBL" id="KX273380">
    <property type="protein sequence ID" value="ANN13305.1"/>
    <property type="molecule type" value="Genomic_DNA"/>
</dbReference>
<evidence type="ECO:0000313" key="6">
    <source>
        <dbReference type="EMBL" id="AKO71988.1"/>
    </source>
</evidence>
<dbReference type="VEuPathDB" id="ToxoDB:ccNF1C8_api_15"/>
<dbReference type="GO" id="GO:1990904">
    <property type="term" value="C:ribonucleoprotein complex"/>
    <property type="evidence" value="ECO:0007669"/>
    <property type="project" value="UniProtKB-KW"/>
</dbReference>
<keyword evidence="4" id="KW-0812">Transmembrane</keyword>
<evidence type="ECO:0000256" key="1">
    <source>
        <dbReference type="ARBA" id="ARBA00007151"/>
    </source>
</evidence>
<feature type="transmembrane region" description="Helical" evidence="4">
    <location>
        <begin position="63"/>
        <end position="85"/>
    </location>
</feature>
<evidence type="ECO:0000313" key="16">
    <source>
        <dbReference type="EMBL" id="ANN13507.1"/>
    </source>
</evidence>
<dbReference type="EMBL" id="KX273389">
    <property type="protein sequence ID" value="ANN13562.1"/>
    <property type="molecule type" value="Genomic_DNA"/>
</dbReference>
<evidence type="ECO:0000259" key="5">
    <source>
        <dbReference type="Pfam" id="PF00177"/>
    </source>
</evidence>
<dbReference type="EMBL" id="KX273381">
    <property type="protein sequence ID" value="ANN13334.1"/>
    <property type="molecule type" value="Genomic_DNA"/>
</dbReference>
<dbReference type="EMBL" id="KX189066">
    <property type="protein sequence ID" value="ANJ44342.1"/>
    <property type="molecule type" value="Genomic_DNA"/>
</dbReference>
<dbReference type="EMBL" id="KX273385">
    <property type="protein sequence ID" value="ANN13450.1"/>
    <property type="molecule type" value="Genomic_DNA"/>
</dbReference>
<evidence type="ECO:0000313" key="18">
    <source>
        <dbReference type="EMBL" id="ANN13562.1"/>
    </source>
</evidence>
<proteinExistence type="inferred from homology"/>
<dbReference type="EMBL" id="KX273379">
    <property type="protein sequence ID" value="ANN13276.1"/>
    <property type="molecule type" value="Genomic_DNA"/>
</dbReference>
<evidence type="ECO:0000313" key="17">
    <source>
        <dbReference type="EMBL" id="ANN13536.1"/>
    </source>
</evidence>
<dbReference type="EMBL" id="KX273383">
    <property type="protein sequence ID" value="ANN13392.1"/>
    <property type="molecule type" value="Genomic_DNA"/>
</dbReference>
<reference evidence="6" key="1">
    <citation type="journal article" date="2015" name="Parasit. Vectors">
        <title>Genetic similarities between Cyclospora cayetanensis and cecum-infecting avian Eimeria spp. in apicoplast and mitochondrial genomes.</title>
        <authorList>
            <person name="Tang K."/>
            <person name="Guo Y."/>
            <person name="Zhang L."/>
            <person name="Rowe L.A."/>
            <person name="Roellig D.M."/>
            <person name="Frace M.A."/>
            <person name="Li N."/>
            <person name="Liu S."/>
            <person name="Feng Y."/>
            <person name="Xiao L."/>
        </authorList>
    </citation>
    <scope>NUCLEOTIDE SEQUENCE</scope>
    <source>
        <strain evidence="6">CHN_HEN01</strain>
    </source>
</reference>
<evidence type="ECO:0000313" key="7">
    <source>
        <dbReference type="EMBL" id="ANJ44342.1"/>
    </source>
</evidence>
<accession>A0A0K0NTZ6</accession>
<dbReference type="GO" id="GO:0006412">
    <property type="term" value="P:translation"/>
    <property type="evidence" value="ECO:0007669"/>
    <property type="project" value="InterPro"/>
</dbReference>
<dbReference type="InterPro" id="IPR023798">
    <property type="entry name" value="Ribosomal_uS7_dom"/>
</dbReference>
<dbReference type="PIRSF" id="PIRSF002122">
    <property type="entry name" value="RPS7p_RPS7a_RPS5e_RPS7o"/>
    <property type="match status" value="1"/>
</dbReference>
<reference evidence="7" key="2">
    <citation type="submission" date="2016-05" db="EMBL/GenBank/DDBJ databases">
        <title>Comparative sequence analysis of Cyclospora cayetanensis apicoplast genomes originating from diverse geographical regions.</title>
        <authorList>
            <person name="Gopinath G.R."/>
            <person name="Cinar H.N."/>
            <person name="Murphy H.R."/>
            <person name="Qvarnstrom Y."/>
            <person name="Wei-Pridgeon Y."/>
            <person name="Li W."/>
            <person name="Nascimento F."/>
            <person name="Arrowood M.J."/>
            <person name="Jang A."/>
            <person name="Kim E."/>
            <person name="Kim R."/>
            <person name="da Silva A."/>
            <person name="DaSilva A."/>
        </authorList>
    </citation>
    <scope>NUCLEOTIDE SEQUENCE</scope>
    <source>
        <strain evidence="18">Guatemala-1</strain>
        <strain evidence="8">Indonesia-1</strain>
        <strain evidence="9">Indonesia-2</strain>
        <strain evidence="10">Indonesia-3</strain>
        <strain evidence="13">NepalC10</strain>
        <strain evidence="11">NepalC5</strain>
        <strain evidence="12">NepalC8</strain>
        <strain evidence="14">Newyork-1</strain>
        <strain evidence="7">NF1</strain>
        <strain evidence="15">Rhodeisland-1</strain>
        <strain evidence="16">Texas-1</strain>
        <strain evidence="17">Virginia-1</strain>
    </source>
</reference>
<gene>
    <name evidence="6" type="primary">rps7</name>
</gene>
<comment type="similarity">
    <text evidence="1">Belongs to the universal ribosomal protein uS7 family.</text>
</comment>
<dbReference type="RefSeq" id="YP_009186568.1">
    <property type="nucleotide sequence ID" value="NC_028632.1"/>
</dbReference>
<sequence>MYSLNSLIYFLLIKKLIKSGIQQKSIMIKKQLLLLTKNNNILLYAILKLIIPITFKIKKIGNIIYQIPVIAHYYKSINLAIIWLIKAAKLKSFNKMSFIKALYLECYDVLKKQGVAYNYKQQYIKKALTNRIFIYLISLKK</sequence>
<keyword evidence="4" id="KW-1133">Transmembrane helix</keyword>
<dbReference type="EMBL" id="KX273382">
    <property type="protein sequence ID" value="ANN13363.1"/>
    <property type="molecule type" value="Genomic_DNA"/>
</dbReference>
<dbReference type="SUPFAM" id="SSF47973">
    <property type="entry name" value="Ribosomal protein S7"/>
    <property type="match status" value="1"/>
</dbReference>
<organism evidence="6">
    <name type="scientific">Cyclospora cayetanensis</name>
    <dbReference type="NCBI Taxonomy" id="88456"/>
    <lineage>
        <taxon>Eukaryota</taxon>
        <taxon>Sar</taxon>
        <taxon>Alveolata</taxon>
        <taxon>Apicomplexa</taxon>
        <taxon>Conoidasida</taxon>
        <taxon>Coccidia</taxon>
        <taxon>Eucoccidiorida</taxon>
        <taxon>Eimeriorina</taxon>
        <taxon>Eimeriidae</taxon>
        <taxon>Cyclospora</taxon>
    </lineage>
</organism>
<evidence type="ECO:0000313" key="10">
    <source>
        <dbReference type="EMBL" id="ANN13334.1"/>
    </source>
</evidence>
<dbReference type="Pfam" id="PF00177">
    <property type="entry name" value="Ribosomal_S7"/>
    <property type="match status" value="1"/>
</dbReference>
<dbReference type="GO" id="GO:0005840">
    <property type="term" value="C:ribosome"/>
    <property type="evidence" value="ECO:0007669"/>
    <property type="project" value="UniProtKB-KW"/>
</dbReference>
<evidence type="ECO:0000313" key="9">
    <source>
        <dbReference type="EMBL" id="ANN13305.1"/>
    </source>
</evidence>
<feature type="domain" description="Small ribosomal subunit protein uS7" evidence="5">
    <location>
        <begin position="40"/>
        <end position="131"/>
    </location>
</feature>
<dbReference type="EMBL" id="KX273386">
    <property type="protein sequence ID" value="ANN13479.1"/>
    <property type="molecule type" value="Genomic_DNA"/>
</dbReference>
<evidence type="ECO:0000256" key="2">
    <source>
        <dbReference type="ARBA" id="ARBA00022980"/>
    </source>
</evidence>
<dbReference type="EMBL" id="KX273387">
    <property type="protein sequence ID" value="ANN13507.1"/>
    <property type="molecule type" value="Genomic_DNA"/>
</dbReference>
<dbReference type="EMBL" id="KX273384">
    <property type="protein sequence ID" value="ANN13421.1"/>
    <property type="molecule type" value="Genomic_DNA"/>
</dbReference>
<dbReference type="InterPro" id="IPR036823">
    <property type="entry name" value="Ribosomal_uS7_dom_sf"/>
</dbReference>
<dbReference type="GeneID" id="26381738"/>
<evidence type="ECO:0000313" key="15">
    <source>
        <dbReference type="EMBL" id="ANN13479.1"/>
    </source>
</evidence>
<keyword evidence="4" id="KW-0472">Membrane</keyword>
<evidence type="ECO:0000313" key="8">
    <source>
        <dbReference type="EMBL" id="ANN13276.1"/>
    </source>
</evidence>